<dbReference type="HAMAP" id="MF_00267">
    <property type="entry name" value="MinC"/>
    <property type="match status" value="1"/>
</dbReference>
<comment type="subunit">
    <text evidence="5 6">Interacts with MinD and FtsZ.</text>
</comment>
<evidence type="ECO:0000256" key="5">
    <source>
        <dbReference type="ARBA" id="ARBA00046874"/>
    </source>
</evidence>
<dbReference type="InterPro" id="IPR005526">
    <property type="entry name" value="Septum_form_inhib_MinC_C"/>
</dbReference>
<dbReference type="GO" id="GO:0000917">
    <property type="term" value="P:division septum assembly"/>
    <property type="evidence" value="ECO:0007669"/>
    <property type="project" value="UniProtKB-KW"/>
</dbReference>
<keyword evidence="2 6" id="KW-0132">Cell division</keyword>
<name>A0A1G5RTM9_9FIRM</name>
<feature type="domain" description="Septum site-determining protein MinC N-terminal" evidence="8">
    <location>
        <begin position="11"/>
        <end position="75"/>
    </location>
</feature>
<accession>A0A1G5RTM9</accession>
<evidence type="ECO:0000259" key="7">
    <source>
        <dbReference type="Pfam" id="PF03775"/>
    </source>
</evidence>
<evidence type="ECO:0000256" key="6">
    <source>
        <dbReference type="HAMAP-Rule" id="MF_00267"/>
    </source>
</evidence>
<dbReference type="EMBL" id="FMWL01000002">
    <property type="protein sequence ID" value="SCZ77208.1"/>
    <property type="molecule type" value="Genomic_DNA"/>
</dbReference>
<dbReference type="Gene3D" id="2.160.20.70">
    <property type="match status" value="1"/>
</dbReference>
<evidence type="ECO:0000313" key="10">
    <source>
        <dbReference type="Proteomes" id="UP000199208"/>
    </source>
</evidence>
<feature type="domain" description="Septum formation inhibitor MinC C-terminal" evidence="7">
    <location>
        <begin position="147"/>
        <end position="244"/>
    </location>
</feature>
<organism evidence="9 10">
    <name type="scientific">Acidaminobacter hydrogenoformans DSM 2784</name>
    <dbReference type="NCBI Taxonomy" id="1120920"/>
    <lineage>
        <taxon>Bacteria</taxon>
        <taxon>Bacillati</taxon>
        <taxon>Bacillota</taxon>
        <taxon>Clostridia</taxon>
        <taxon>Peptostreptococcales</taxon>
        <taxon>Acidaminobacteraceae</taxon>
        <taxon>Acidaminobacter</taxon>
    </lineage>
</organism>
<dbReference type="PANTHER" id="PTHR34108">
    <property type="entry name" value="SEPTUM SITE-DETERMINING PROTEIN MINC"/>
    <property type="match status" value="1"/>
</dbReference>
<proteinExistence type="inferred from homology"/>
<gene>
    <name evidence="6" type="primary">minC</name>
    <name evidence="9" type="ORF">SAMN03080599_00655</name>
</gene>
<comment type="function">
    <text evidence="6">Cell division inhibitor that blocks the formation of polar Z ring septums. Rapidly oscillates between the poles of the cell to destabilize FtsZ filaments that have formed before they mature into polar Z rings. Prevents FtsZ polymerization.</text>
</comment>
<dbReference type="AlphaFoldDB" id="A0A1G5RTM9"/>
<dbReference type="NCBIfam" id="TIGR01222">
    <property type="entry name" value="minC"/>
    <property type="match status" value="1"/>
</dbReference>
<dbReference type="STRING" id="1120920.SAMN03080599_00655"/>
<evidence type="ECO:0000259" key="8">
    <source>
        <dbReference type="Pfam" id="PF22642"/>
    </source>
</evidence>
<dbReference type="Pfam" id="PF03775">
    <property type="entry name" value="MinC_C"/>
    <property type="match status" value="1"/>
</dbReference>
<dbReference type="Pfam" id="PF22642">
    <property type="entry name" value="MinC_N_1"/>
    <property type="match status" value="1"/>
</dbReference>
<keyword evidence="10" id="KW-1185">Reference proteome</keyword>
<dbReference type="InterPro" id="IPR016098">
    <property type="entry name" value="CAP/MinC_C"/>
</dbReference>
<dbReference type="PANTHER" id="PTHR34108:SF1">
    <property type="entry name" value="SEPTUM SITE-DETERMINING PROTEIN MINC"/>
    <property type="match status" value="1"/>
</dbReference>
<keyword evidence="3 6" id="KW-0717">Septation</keyword>
<dbReference type="GO" id="GO:0000902">
    <property type="term" value="P:cell morphogenesis"/>
    <property type="evidence" value="ECO:0007669"/>
    <property type="project" value="InterPro"/>
</dbReference>
<keyword evidence="4 6" id="KW-0131">Cell cycle</keyword>
<evidence type="ECO:0000256" key="1">
    <source>
        <dbReference type="ARBA" id="ARBA00006291"/>
    </source>
</evidence>
<evidence type="ECO:0000256" key="2">
    <source>
        <dbReference type="ARBA" id="ARBA00022618"/>
    </source>
</evidence>
<sequence>MKESDSVKTKVEFKGTKDGIILQMDPECEFEELLEGLHEKIIQGKNFFSGATVLGVEGRTLNRREKEEIEKLFSASGIKASRLDFIERLGHNSSSEKIKTEKTNPEKREIIPAEAVPKKDVINASGAVQTNAEAVGQRREDQAKIVFGTLRSGRSITYAGHVIVVGDVNPGAEIVAEGHIVVMGILRGVAHAGSAGDTTATITAFKLNPTQLRIGALITRPPEGGQAPDIPEIARIRDGNIMIEPYL</sequence>
<dbReference type="GO" id="GO:1901891">
    <property type="term" value="P:regulation of cell septum assembly"/>
    <property type="evidence" value="ECO:0007669"/>
    <property type="project" value="InterPro"/>
</dbReference>
<reference evidence="9 10" key="1">
    <citation type="submission" date="2016-10" db="EMBL/GenBank/DDBJ databases">
        <authorList>
            <person name="de Groot N.N."/>
        </authorList>
    </citation>
    <scope>NUCLEOTIDE SEQUENCE [LARGE SCALE GENOMIC DNA]</scope>
    <source>
        <strain evidence="9 10">DSM 2784</strain>
    </source>
</reference>
<evidence type="ECO:0000256" key="3">
    <source>
        <dbReference type="ARBA" id="ARBA00023210"/>
    </source>
</evidence>
<dbReference type="InterPro" id="IPR013033">
    <property type="entry name" value="MinC"/>
</dbReference>
<dbReference type="SUPFAM" id="SSF63848">
    <property type="entry name" value="Cell-division inhibitor MinC, C-terminal domain"/>
    <property type="match status" value="1"/>
</dbReference>
<dbReference type="InterPro" id="IPR036145">
    <property type="entry name" value="MinC_C_sf"/>
</dbReference>
<dbReference type="Gene3D" id="3.30.160.540">
    <property type="match status" value="1"/>
</dbReference>
<dbReference type="Proteomes" id="UP000199208">
    <property type="component" value="Unassembled WGS sequence"/>
</dbReference>
<dbReference type="InterPro" id="IPR055219">
    <property type="entry name" value="MinC_N_1"/>
</dbReference>
<evidence type="ECO:0000256" key="4">
    <source>
        <dbReference type="ARBA" id="ARBA00023306"/>
    </source>
</evidence>
<comment type="similarity">
    <text evidence="1 6">Belongs to the MinC family.</text>
</comment>
<evidence type="ECO:0000313" key="9">
    <source>
        <dbReference type="EMBL" id="SCZ77208.1"/>
    </source>
</evidence>
<protein>
    <recommendedName>
        <fullName evidence="6">Probable septum site-determining protein MinC</fullName>
    </recommendedName>
</protein>